<comment type="caution">
    <text evidence="1">The sequence shown here is derived from an EMBL/GenBank/DDBJ whole genome shotgun (WGS) entry which is preliminary data.</text>
</comment>
<dbReference type="AlphaFoldDB" id="A0A1F5DKJ0"/>
<dbReference type="STRING" id="1797460.A3E73_02085"/>
<dbReference type="EMBL" id="MEZN01000039">
    <property type="protein sequence ID" value="OGD55635.1"/>
    <property type="molecule type" value="Genomic_DNA"/>
</dbReference>
<protein>
    <recommendedName>
        <fullName evidence="3">FecR protein domain-containing protein</fullName>
    </recommendedName>
</protein>
<evidence type="ECO:0000313" key="2">
    <source>
        <dbReference type="Proteomes" id="UP000176791"/>
    </source>
</evidence>
<accession>A0A1F5DKJ0</accession>
<proteinExistence type="predicted"/>
<dbReference type="Proteomes" id="UP000176791">
    <property type="component" value="Unassembled WGS sequence"/>
</dbReference>
<evidence type="ECO:0000313" key="1">
    <source>
        <dbReference type="EMBL" id="OGD55635.1"/>
    </source>
</evidence>
<sequence>MLGATAALGIYFAKNHSRPEGIITIGKKASNFEPTKFSLEEAPSDSIRGQITGMSGEIWWQSRTATEPAQLTEVITIQQGEVLIASDEGKLTVSFNPAATISLFPETQVEIIQTLPLNLVFNQTKGIGQYQVSGTNPVIIRSFNLIVNIDEGLLNIDTDEESGVITLSLKTGMAKVGYNSPEFDSKVWSLEPGDIFEYDSNERRGYFKAP</sequence>
<reference evidence="1 2" key="1">
    <citation type="journal article" date="2016" name="Nat. Commun.">
        <title>Thousands of microbial genomes shed light on interconnected biogeochemical processes in an aquifer system.</title>
        <authorList>
            <person name="Anantharaman K."/>
            <person name="Brown C.T."/>
            <person name="Hug L.A."/>
            <person name="Sharon I."/>
            <person name="Castelle C.J."/>
            <person name="Probst A.J."/>
            <person name="Thomas B.C."/>
            <person name="Singh A."/>
            <person name="Wilkins M.J."/>
            <person name="Karaoz U."/>
            <person name="Brodie E.L."/>
            <person name="Williams K.H."/>
            <person name="Hubbard S.S."/>
            <person name="Banfield J.F."/>
        </authorList>
    </citation>
    <scope>NUCLEOTIDE SEQUENCE [LARGE SCALE GENOMIC DNA]</scope>
</reference>
<evidence type="ECO:0008006" key="3">
    <source>
        <dbReference type="Google" id="ProtNLM"/>
    </source>
</evidence>
<gene>
    <name evidence="1" type="ORF">A3E73_02085</name>
</gene>
<name>A0A1F5DKJ0_9BACT</name>
<organism evidence="1 2">
    <name type="scientific">Candidatus Beckwithbacteria bacterium RIFCSPHIGHO2_12_FULL_47_17</name>
    <dbReference type="NCBI Taxonomy" id="1797460"/>
    <lineage>
        <taxon>Bacteria</taxon>
        <taxon>Candidatus Beckwithiibacteriota</taxon>
    </lineage>
</organism>